<accession>A0A482WDU1</accession>
<dbReference type="Gene3D" id="3.30.200.20">
    <property type="entry name" value="Phosphorylase Kinase, domain 1"/>
    <property type="match status" value="1"/>
</dbReference>
<evidence type="ECO:0000256" key="1">
    <source>
        <dbReference type="ARBA" id="ARBA00022679"/>
    </source>
</evidence>
<reference evidence="7 8" key="1">
    <citation type="submission" date="2017-03" db="EMBL/GenBank/DDBJ databases">
        <title>Genome of the blue death feigning beetle - Asbolus verrucosus.</title>
        <authorList>
            <person name="Rider S.D."/>
        </authorList>
    </citation>
    <scope>NUCLEOTIDE SEQUENCE [LARGE SCALE GENOMIC DNA]</scope>
    <source>
        <strain evidence="7">Butters</strain>
        <tissue evidence="7">Head and leg muscle</tissue>
    </source>
</reference>
<organism evidence="7 8">
    <name type="scientific">Asbolus verrucosus</name>
    <name type="common">Desert ironclad beetle</name>
    <dbReference type="NCBI Taxonomy" id="1661398"/>
    <lineage>
        <taxon>Eukaryota</taxon>
        <taxon>Metazoa</taxon>
        <taxon>Ecdysozoa</taxon>
        <taxon>Arthropoda</taxon>
        <taxon>Hexapoda</taxon>
        <taxon>Insecta</taxon>
        <taxon>Pterygota</taxon>
        <taxon>Neoptera</taxon>
        <taxon>Endopterygota</taxon>
        <taxon>Coleoptera</taxon>
        <taxon>Polyphaga</taxon>
        <taxon>Cucujiformia</taxon>
        <taxon>Tenebrionidae</taxon>
        <taxon>Pimeliinae</taxon>
        <taxon>Asbolus</taxon>
    </lineage>
</organism>
<evidence type="ECO:0000313" key="8">
    <source>
        <dbReference type="Proteomes" id="UP000292052"/>
    </source>
</evidence>
<feature type="binding site" evidence="5">
    <location>
        <position position="144"/>
    </location>
    <ligand>
        <name>ATP</name>
        <dbReference type="ChEBI" id="CHEBI:30616"/>
    </ligand>
</feature>
<evidence type="ECO:0000256" key="3">
    <source>
        <dbReference type="ARBA" id="ARBA00022777"/>
    </source>
</evidence>
<dbReference type="PANTHER" id="PTHR11042:SF91">
    <property type="entry name" value="EUKARYOTIC TRANSLATION INITIATION FACTOR 2-ALPHA KINASE"/>
    <property type="match status" value="1"/>
</dbReference>
<dbReference type="InterPro" id="IPR011009">
    <property type="entry name" value="Kinase-like_dom_sf"/>
</dbReference>
<dbReference type="PANTHER" id="PTHR11042">
    <property type="entry name" value="EUKARYOTIC TRANSLATION INITIATION FACTOR 2-ALPHA KINASE EIF2-ALPHA KINASE -RELATED"/>
    <property type="match status" value="1"/>
</dbReference>
<dbReference type="EMBL" id="QDEB01004633">
    <property type="protein sequence ID" value="RZC42819.1"/>
    <property type="molecule type" value="Genomic_DNA"/>
</dbReference>
<dbReference type="AlphaFoldDB" id="A0A482WDU1"/>
<evidence type="ECO:0000256" key="4">
    <source>
        <dbReference type="ARBA" id="ARBA00022840"/>
    </source>
</evidence>
<evidence type="ECO:0000313" key="7">
    <source>
        <dbReference type="EMBL" id="RZC42819.1"/>
    </source>
</evidence>
<name>A0A482WDU1_ASBVE</name>
<evidence type="ECO:0000256" key="5">
    <source>
        <dbReference type="PROSITE-ProRule" id="PRU10141"/>
    </source>
</evidence>
<dbReference type="InterPro" id="IPR000719">
    <property type="entry name" value="Prot_kinase_dom"/>
</dbReference>
<comment type="caution">
    <text evidence="7">The sequence shown here is derived from an EMBL/GenBank/DDBJ whole genome shotgun (WGS) entry which is preliminary data.</text>
</comment>
<feature type="non-terminal residue" evidence="7">
    <location>
        <position position="1"/>
    </location>
</feature>
<dbReference type="InterPro" id="IPR050339">
    <property type="entry name" value="CC_SR_Kinase"/>
</dbReference>
<dbReference type="GO" id="GO:0005634">
    <property type="term" value="C:nucleus"/>
    <property type="evidence" value="ECO:0007669"/>
    <property type="project" value="TreeGrafter"/>
</dbReference>
<keyword evidence="1" id="KW-0808">Transferase</keyword>
<dbReference type="PROSITE" id="PS50011">
    <property type="entry name" value="PROTEIN_KINASE_DOM"/>
    <property type="match status" value="1"/>
</dbReference>
<dbReference type="Proteomes" id="UP000292052">
    <property type="component" value="Unassembled WGS sequence"/>
</dbReference>
<feature type="domain" description="Protein kinase" evidence="6">
    <location>
        <begin position="115"/>
        <end position="366"/>
    </location>
</feature>
<keyword evidence="4 5" id="KW-0067">ATP-binding</keyword>
<dbReference type="Gene3D" id="1.10.510.10">
    <property type="entry name" value="Transferase(Phosphotransferase) domain 1"/>
    <property type="match status" value="1"/>
</dbReference>
<sequence>LYIHESYGLQTKEYVGTAIAETSSVAKIPWKPVSASGFLTEDDSTAISHVLKLLELKEILVILLTTSFLFNIIFKSFARHHQKREIIFVERTVKEPSESGSESSNTFSSRFLNDFHTLRCLGKGGFGVVFEVKQKIDECHYAIKRIVLPNEENKREAVMREVKALAKLEHHNIVRYFNSWVENPPHGWQQEHDGKWIKETSEFPTESTTGLHMTSYNQGTDNIASSSQFMISKDLCNYKKEMTESNDSFVVFNESCSNTNDQHNSKKIDEKSGKTDTISCDNSQSLGGVNWRRPSRRYHSLCDTSVSKNSPVFLYIQMQLCQRQSLKEWLLENKDRQFTYILGIFKQIVSAVEYVHMQGLIHRDLK</sequence>
<dbReference type="OrthoDB" id="341578at2759"/>
<dbReference type="PROSITE" id="PS00107">
    <property type="entry name" value="PROTEIN_KINASE_ATP"/>
    <property type="match status" value="1"/>
</dbReference>
<dbReference type="GO" id="GO:0005524">
    <property type="term" value="F:ATP binding"/>
    <property type="evidence" value="ECO:0007669"/>
    <property type="project" value="UniProtKB-UniRule"/>
</dbReference>
<evidence type="ECO:0000256" key="2">
    <source>
        <dbReference type="ARBA" id="ARBA00022741"/>
    </source>
</evidence>
<keyword evidence="8" id="KW-1185">Reference proteome</keyword>
<dbReference type="SUPFAM" id="SSF56112">
    <property type="entry name" value="Protein kinase-like (PK-like)"/>
    <property type="match status" value="1"/>
</dbReference>
<evidence type="ECO:0000259" key="6">
    <source>
        <dbReference type="PROSITE" id="PS50011"/>
    </source>
</evidence>
<gene>
    <name evidence="7" type="ORF">BDFB_012317</name>
</gene>
<dbReference type="FunFam" id="3.30.200.20:FF:000193">
    <property type="entry name" value="Eukaryotic translation initiation factor 2-alpha kinase 3"/>
    <property type="match status" value="1"/>
</dbReference>
<dbReference type="GO" id="GO:0004694">
    <property type="term" value="F:eukaryotic translation initiation factor 2alpha kinase activity"/>
    <property type="evidence" value="ECO:0007669"/>
    <property type="project" value="TreeGrafter"/>
</dbReference>
<dbReference type="STRING" id="1661398.A0A482WDU1"/>
<keyword evidence="2 5" id="KW-0547">Nucleotide-binding</keyword>
<feature type="non-terminal residue" evidence="7">
    <location>
        <position position="366"/>
    </location>
</feature>
<proteinExistence type="predicted"/>
<keyword evidence="3 7" id="KW-0418">Kinase</keyword>
<protein>
    <submittedName>
        <fullName evidence="7">Pkinase domain containing protein</fullName>
    </submittedName>
</protein>
<dbReference type="GO" id="GO:0005737">
    <property type="term" value="C:cytoplasm"/>
    <property type="evidence" value="ECO:0007669"/>
    <property type="project" value="TreeGrafter"/>
</dbReference>
<dbReference type="Pfam" id="PF00069">
    <property type="entry name" value="Pkinase"/>
    <property type="match status" value="2"/>
</dbReference>
<dbReference type="InterPro" id="IPR017441">
    <property type="entry name" value="Protein_kinase_ATP_BS"/>
</dbReference>